<dbReference type="KEGG" id="crq:GCK72_023524"/>
<organism evidence="2 3">
    <name type="scientific">Caenorhabditis remanei</name>
    <name type="common">Caenorhabditis vulgaris</name>
    <dbReference type="NCBI Taxonomy" id="31234"/>
    <lineage>
        <taxon>Eukaryota</taxon>
        <taxon>Metazoa</taxon>
        <taxon>Ecdysozoa</taxon>
        <taxon>Nematoda</taxon>
        <taxon>Chromadorea</taxon>
        <taxon>Rhabditida</taxon>
        <taxon>Rhabditina</taxon>
        <taxon>Rhabditomorpha</taxon>
        <taxon>Rhabditoidea</taxon>
        <taxon>Rhabditidae</taxon>
        <taxon>Peloderinae</taxon>
        <taxon>Caenorhabditis</taxon>
    </lineage>
</organism>
<dbReference type="AlphaFoldDB" id="A0A6A5FX39"/>
<evidence type="ECO:0000313" key="3">
    <source>
        <dbReference type="Proteomes" id="UP000483820"/>
    </source>
</evidence>
<feature type="domain" description="DUF38" evidence="1">
    <location>
        <begin position="50"/>
        <end position="187"/>
    </location>
</feature>
<proteinExistence type="predicted"/>
<dbReference type="CTD" id="78777682"/>
<dbReference type="Pfam" id="PF01827">
    <property type="entry name" value="FTH"/>
    <property type="match status" value="1"/>
</dbReference>
<reference evidence="2 3" key="1">
    <citation type="submission" date="2019-12" db="EMBL/GenBank/DDBJ databases">
        <title>Chromosome-level assembly of the Caenorhabditis remanei genome.</title>
        <authorList>
            <person name="Teterina A.A."/>
            <person name="Willis J.H."/>
            <person name="Phillips P.C."/>
        </authorList>
    </citation>
    <scope>NUCLEOTIDE SEQUENCE [LARGE SCALE GENOMIC DNA]</scope>
    <source>
        <strain evidence="2 3">PX506</strain>
        <tissue evidence="2">Whole organism</tissue>
    </source>
</reference>
<dbReference type="Proteomes" id="UP000483820">
    <property type="component" value="Chromosome X"/>
</dbReference>
<dbReference type="GeneID" id="78777682"/>
<dbReference type="RefSeq" id="XP_053578995.1">
    <property type="nucleotide sequence ID" value="XM_053735429.1"/>
</dbReference>
<evidence type="ECO:0000313" key="2">
    <source>
        <dbReference type="EMBL" id="KAF1747065.1"/>
    </source>
</evidence>
<evidence type="ECO:0000259" key="1">
    <source>
        <dbReference type="Pfam" id="PF01827"/>
    </source>
</evidence>
<dbReference type="GO" id="GO:0045087">
    <property type="term" value="P:innate immune response"/>
    <property type="evidence" value="ECO:0007669"/>
    <property type="project" value="TreeGrafter"/>
</dbReference>
<dbReference type="PANTHER" id="PTHR23015:SF4">
    <property type="entry name" value="DUF38 DOMAIN-CONTAINING PROTEIN-RELATED"/>
    <property type="match status" value="1"/>
</dbReference>
<gene>
    <name evidence="2" type="ORF">GCK72_023524</name>
</gene>
<name>A0A6A5FX39_CAERE</name>
<dbReference type="InterPro" id="IPR002900">
    <property type="entry name" value="DUF38/FTH_CAE_spp"/>
</dbReference>
<accession>A0A6A5FX39</accession>
<protein>
    <recommendedName>
        <fullName evidence="1">DUF38 domain-containing protein</fullName>
    </recommendedName>
</protein>
<dbReference type="InterPro" id="IPR040161">
    <property type="entry name" value="FB224"/>
</dbReference>
<dbReference type="EMBL" id="WUAV01000006">
    <property type="protein sequence ID" value="KAF1747065.1"/>
    <property type="molecule type" value="Genomic_DNA"/>
</dbReference>
<dbReference type="PANTHER" id="PTHR23015">
    <property type="entry name" value="UNCHARACTERIZED C.ELEGANS PROTEIN"/>
    <property type="match status" value="1"/>
</dbReference>
<sequence>MKAFHSDLEILLKNQKPASEPMSLDIQIDNYEKLNQNRVNEQTMNRLIETFLTELKQVLTSRAEIFLIGSLFIDVLDQKHVMLVLPFLYPETLETLWLSNAYKNHDDRTLEMNVIVQIEHWKNIEEFYVEGLVVNASVRNFAHISRLKTKIMTVTAGDLIFLKELRYSFYQTYKTTKYSCNKHSIHKF</sequence>
<comment type="caution">
    <text evidence="2">The sequence shown here is derived from an EMBL/GenBank/DDBJ whole genome shotgun (WGS) entry which is preliminary data.</text>
</comment>